<dbReference type="AlphaFoldDB" id="A0A9W3C804"/>
<name>A0A9W3C804_RAPSA</name>
<evidence type="ECO:0000313" key="2">
    <source>
        <dbReference type="Proteomes" id="UP000504610"/>
    </source>
</evidence>
<feature type="region of interest" description="Disordered" evidence="1">
    <location>
        <begin position="31"/>
        <end position="51"/>
    </location>
</feature>
<accession>A0A9W3C804</accession>
<reference evidence="2" key="1">
    <citation type="journal article" date="2019" name="Database">
        <title>The radish genome database (RadishGD): an integrated information resource for radish genomics.</title>
        <authorList>
            <person name="Yu H.J."/>
            <person name="Baek S."/>
            <person name="Lee Y.J."/>
            <person name="Cho A."/>
            <person name="Mun J.H."/>
        </authorList>
    </citation>
    <scope>NUCLEOTIDE SEQUENCE [LARGE SCALE GENOMIC DNA]</scope>
    <source>
        <strain evidence="2">cv. WK10039</strain>
    </source>
</reference>
<feature type="region of interest" description="Disordered" evidence="1">
    <location>
        <begin position="498"/>
        <end position="522"/>
    </location>
</feature>
<dbReference type="Proteomes" id="UP000504610">
    <property type="component" value="Chromosome 8"/>
</dbReference>
<dbReference type="GeneID" id="130498392"/>
<evidence type="ECO:0000313" key="3">
    <source>
        <dbReference type="RefSeq" id="XP_056847701.1"/>
    </source>
</evidence>
<gene>
    <name evidence="3" type="primary">LOC130498392</name>
</gene>
<proteinExistence type="predicted"/>
<sequence length="697" mass="80797">MGVKEQGQTMEATLNQQFAALQKLKNETARLEKGTKTLGQRPQPGKRRFGDVSEAVYVEPKPPDPSRINHTPISKTHNHHVVNSRFDYNSFADKVELFKFSGKEGYLRWERNLDKWFHYNNIQKKERLSYAIDQLKDEAFKWWVQEVDDRWFYKEPTIKTWRDLKVIMRYEFAPEIKSSDIQEIYPRRYQTQGSKEARKDVAQEGQRGLLQQDKFQPNQGHAIVHCLDQKSDITKATEISRSVSKNTLIRTKAKPMLDTMQVKAKVSPTHDNLVHESSTTCMMHLSLSKSINTCIKEQEFKGDEPPGVNLVRDQKIVQDTKQSMMLNKAKTVLEVSHQGKCLTPSLDANTDVCVLGTGSKNESYMLTKEPDHKVSHEPSHMRKPKSEQLIVQIPKPMVSFIFDQHVLNISMKRLMHLSCPRECEIFSGTKGEYTAQKEETQSMKLQDAESMPLESAPMMNRTEATRSVECHQPQKRCNAKVHSRGVILSYLLKEEPPDAQPIPKPKQYQGYKVSRSKPCQDGGDVVVTKSMVRPESHQTFQTGHFGDTNDIGPIPGEYLNNQKVFCHESKFPRRPIHQGFTEAWNYKKLFTEEEVMNFTNRRFSSQSIYEHQTLEDDFSPTMKRPFPESIMGFKRDSLSIHRVRNQANWFREYQDTINFPKPVKLTLIWESCQPIRFGPYQTYLRSPGDHLNHPEDI</sequence>
<reference evidence="3" key="2">
    <citation type="submission" date="2025-08" db="UniProtKB">
        <authorList>
            <consortium name="RefSeq"/>
        </authorList>
    </citation>
    <scope>IDENTIFICATION</scope>
    <source>
        <tissue evidence="3">Leaf</tissue>
    </source>
</reference>
<organism evidence="2 3">
    <name type="scientific">Raphanus sativus</name>
    <name type="common">Radish</name>
    <name type="synonym">Raphanus raphanistrum var. sativus</name>
    <dbReference type="NCBI Taxonomy" id="3726"/>
    <lineage>
        <taxon>Eukaryota</taxon>
        <taxon>Viridiplantae</taxon>
        <taxon>Streptophyta</taxon>
        <taxon>Embryophyta</taxon>
        <taxon>Tracheophyta</taxon>
        <taxon>Spermatophyta</taxon>
        <taxon>Magnoliopsida</taxon>
        <taxon>eudicotyledons</taxon>
        <taxon>Gunneridae</taxon>
        <taxon>Pentapetalae</taxon>
        <taxon>rosids</taxon>
        <taxon>malvids</taxon>
        <taxon>Brassicales</taxon>
        <taxon>Brassicaceae</taxon>
        <taxon>Brassiceae</taxon>
        <taxon>Raphanus</taxon>
    </lineage>
</organism>
<evidence type="ECO:0000256" key="1">
    <source>
        <dbReference type="SAM" id="MobiDB-lite"/>
    </source>
</evidence>
<dbReference type="RefSeq" id="XP_056847701.1">
    <property type="nucleotide sequence ID" value="XM_056991721.1"/>
</dbReference>
<dbReference type="OrthoDB" id="1037239at2759"/>
<keyword evidence="2" id="KW-1185">Reference proteome</keyword>
<protein>
    <submittedName>
        <fullName evidence="3">Uncharacterized protein LOC130498392 isoform X1</fullName>
    </submittedName>
</protein>
<dbReference type="KEGG" id="rsz:130498392"/>